<feature type="region of interest" description="Disordered" evidence="2">
    <location>
        <begin position="494"/>
        <end position="566"/>
    </location>
</feature>
<dbReference type="GO" id="GO:0008233">
    <property type="term" value="F:peptidase activity"/>
    <property type="evidence" value="ECO:0007669"/>
    <property type="project" value="UniProtKB-KW"/>
</dbReference>
<dbReference type="InParanoid" id="A0A409YCI2"/>
<gene>
    <name evidence="5" type="ORF">CVT24_000950</name>
</gene>
<dbReference type="PANTHER" id="PTHR42648">
    <property type="entry name" value="TRANSPOSASE, PUTATIVE-RELATED"/>
    <property type="match status" value="1"/>
</dbReference>
<feature type="compositionally biased region" description="Gly residues" evidence="2">
    <location>
        <begin position="128"/>
        <end position="139"/>
    </location>
</feature>
<dbReference type="GO" id="GO:0006508">
    <property type="term" value="P:proteolysis"/>
    <property type="evidence" value="ECO:0007669"/>
    <property type="project" value="UniProtKB-KW"/>
</dbReference>
<evidence type="ECO:0000313" key="6">
    <source>
        <dbReference type="Proteomes" id="UP000284842"/>
    </source>
</evidence>
<evidence type="ECO:0000259" key="4">
    <source>
        <dbReference type="Pfam" id="PF25597"/>
    </source>
</evidence>
<evidence type="ECO:0000313" key="5">
    <source>
        <dbReference type="EMBL" id="PPR00726.1"/>
    </source>
</evidence>
<dbReference type="EMBL" id="NHTK01001296">
    <property type="protein sequence ID" value="PPR00726.1"/>
    <property type="molecule type" value="Genomic_DNA"/>
</dbReference>
<dbReference type="STRING" id="181874.A0A409YCI2"/>
<protein>
    <recommendedName>
        <fullName evidence="7">Retrotransposon gag domain-containing protein</fullName>
    </recommendedName>
</protein>
<evidence type="ECO:0008006" key="7">
    <source>
        <dbReference type="Google" id="ProtNLM"/>
    </source>
</evidence>
<feature type="domain" description="Retroviral polymerase SH3-like" evidence="4">
    <location>
        <begin position="433"/>
        <end position="476"/>
    </location>
</feature>
<name>A0A409YCI2_9AGAR</name>
<dbReference type="InterPro" id="IPR039537">
    <property type="entry name" value="Retrotran_Ty1/copia-like"/>
</dbReference>
<dbReference type="InterPro" id="IPR057670">
    <property type="entry name" value="SH3_retrovirus"/>
</dbReference>
<feature type="domain" description="Retrovirus-related Pol polyprotein from transposon TNT 1-94-like beta-barrel" evidence="3">
    <location>
        <begin position="258"/>
        <end position="340"/>
    </location>
</feature>
<dbReference type="AlphaFoldDB" id="A0A409YCI2"/>
<dbReference type="OrthoDB" id="7691805at2759"/>
<dbReference type="Pfam" id="PF22936">
    <property type="entry name" value="Pol_BBD"/>
    <property type="match status" value="1"/>
</dbReference>
<comment type="caution">
    <text evidence="5">The sequence shown here is derived from an EMBL/GenBank/DDBJ whole genome shotgun (WGS) entry which is preliminary data.</text>
</comment>
<accession>A0A409YCI2</accession>
<keyword evidence="6" id="KW-1185">Reference proteome</keyword>
<evidence type="ECO:0000256" key="1">
    <source>
        <dbReference type="ARBA" id="ARBA00022670"/>
    </source>
</evidence>
<keyword evidence="1" id="KW-0645">Protease</keyword>
<dbReference type="PANTHER" id="PTHR42648:SF28">
    <property type="entry name" value="TRANSPOSON-ENCODED PROTEIN WITH RIBONUCLEASE H-LIKE AND RETROVIRUS ZINC FINGER-LIKE DOMAINS"/>
    <property type="match status" value="1"/>
</dbReference>
<dbReference type="Pfam" id="PF14223">
    <property type="entry name" value="Retrotran_gag_2"/>
    <property type="match status" value="1"/>
</dbReference>
<organism evidence="5 6">
    <name type="scientific">Panaeolus cyanescens</name>
    <dbReference type="NCBI Taxonomy" id="181874"/>
    <lineage>
        <taxon>Eukaryota</taxon>
        <taxon>Fungi</taxon>
        <taxon>Dikarya</taxon>
        <taxon>Basidiomycota</taxon>
        <taxon>Agaricomycotina</taxon>
        <taxon>Agaricomycetes</taxon>
        <taxon>Agaricomycetidae</taxon>
        <taxon>Agaricales</taxon>
        <taxon>Agaricineae</taxon>
        <taxon>Galeropsidaceae</taxon>
        <taxon>Panaeolus</taxon>
    </lineage>
</organism>
<feature type="compositionally biased region" description="Pro residues" evidence="2">
    <location>
        <begin position="507"/>
        <end position="519"/>
    </location>
</feature>
<feature type="region of interest" description="Disordered" evidence="2">
    <location>
        <begin position="123"/>
        <end position="145"/>
    </location>
</feature>
<evidence type="ECO:0000259" key="3">
    <source>
        <dbReference type="Pfam" id="PF22936"/>
    </source>
</evidence>
<keyword evidence="1" id="KW-0378">Hydrolase</keyword>
<reference evidence="5 6" key="1">
    <citation type="journal article" date="2018" name="Evol. Lett.">
        <title>Horizontal gene cluster transfer increased hallucinogenic mushroom diversity.</title>
        <authorList>
            <person name="Reynolds H.T."/>
            <person name="Vijayakumar V."/>
            <person name="Gluck-Thaler E."/>
            <person name="Korotkin H.B."/>
            <person name="Matheny P.B."/>
            <person name="Slot J.C."/>
        </authorList>
    </citation>
    <scope>NUCLEOTIDE SEQUENCE [LARGE SCALE GENOMIC DNA]</scope>
    <source>
        <strain evidence="5 6">2629</strain>
    </source>
</reference>
<evidence type="ECO:0000256" key="2">
    <source>
        <dbReference type="SAM" id="MobiDB-lite"/>
    </source>
</evidence>
<dbReference type="Pfam" id="PF25597">
    <property type="entry name" value="SH3_retrovirus"/>
    <property type="match status" value="1"/>
</dbReference>
<dbReference type="Proteomes" id="UP000284842">
    <property type="component" value="Unassembled WGS sequence"/>
</dbReference>
<feature type="compositionally biased region" description="Polar residues" evidence="2">
    <location>
        <begin position="525"/>
        <end position="534"/>
    </location>
</feature>
<feature type="compositionally biased region" description="Polar residues" evidence="2">
    <location>
        <begin position="545"/>
        <end position="555"/>
    </location>
</feature>
<proteinExistence type="predicted"/>
<sequence>MISVYPSVYDRWRWIVKEFTEKSKFTQTSMKAAFLNSKCPDKSDVRKFLDALRIKKEELITYGIHVSDEDFLSTIIKSLPQYLSHFASNLLANARLWSATGTIDPHRFIAIVSEEYDRTAIIPASKNGGNGGGGNGGGKGKGKWRRKKKDLSDVTCWCCKKKVEDDDSDGINLFAAVKDEGSLVDGDVGEMSREEWEEALDKELWELWTKMIFEGYENDSEDEDFEAVYYDGPNSRPTTPITYSVSTSQNNNNIRVTFYDSGSTPHITPYRENLYEFQATPPYSLRAANQGSFDATGIGKIDIDVPNGTETSKIQLTDVLYSPEVGYSLVSIGQLDEMGYTCTFGKGRCIIEDPDGVKVGEVWKNVREGDRAKEFGDEVHSDLWGPAPVETLRGKKYYVSFIDDKTRLTSIHFLRAKSDTFEAYKEYEACQGEDKLDERAKEVRWLGLDEKLKGVRVYWPGQRKVSMERNVYYDKSLGSTHSFEGENWHFKTKVSDPNVPSTSLNPPLDPPSIPTPPSPISESNQSQIVGNEQHPTPPIPDEVDNLTSPPQTQQTEPRRGTRVRNPGPLIQEMLAGQGTHSPYKNRDGQLPRGVHIPGSFEGEEEEANEIEEDWFESVMVGLSDEVAMAATMEEEDALEPRTIAEAKRRRDWPMWQKAIVEELETLKRTGTWELVDYNPMGYD</sequence>
<dbReference type="InterPro" id="IPR054722">
    <property type="entry name" value="PolX-like_BBD"/>
</dbReference>